<evidence type="ECO:0000259" key="6">
    <source>
        <dbReference type="Pfam" id="PF00155"/>
    </source>
</evidence>
<dbReference type="PANTHER" id="PTHR43525:SF1">
    <property type="entry name" value="PROTEIN MALY"/>
    <property type="match status" value="1"/>
</dbReference>
<evidence type="ECO:0000256" key="5">
    <source>
        <dbReference type="ARBA" id="ARBA00037974"/>
    </source>
</evidence>
<name>A0A101HLX6_9BACT</name>
<dbReference type="Gene3D" id="3.90.1150.10">
    <property type="entry name" value="Aspartate Aminotransferase, domain 1"/>
    <property type="match status" value="1"/>
</dbReference>
<evidence type="ECO:0000256" key="3">
    <source>
        <dbReference type="ARBA" id="ARBA00022898"/>
    </source>
</evidence>
<dbReference type="InterPro" id="IPR004839">
    <property type="entry name" value="Aminotransferase_I/II_large"/>
</dbReference>
<dbReference type="InterPro" id="IPR015422">
    <property type="entry name" value="PyrdxlP-dep_Trfase_small"/>
</dbReference>
<evidence type="ECO:0000313" key="7">
    <source>
        <dbReference type="EMBL" id="KUK78840.1"/>
    </source>
</evidence>
<dbReference type="PANTHER" id="PTHR43525">
    <property type="entry name" value="PROTEIN MALY"/>
    <property type="match status" value="1"/>
</dbReference>
<proteinExistence type="inferred from homology"/>
<keyword evidence="4" id="KW-0456">Lyase</keyword>
<comment type="cofactor">
    <cofactor evidence="1">
        <name>pyridoxal 5'-phosphate</name>
        <dbReference type="ChEBI" id="CHEBI:597326"/>
    </cofactor>
</comment>
<evidence type="ECO:0000256" key="2">
    <source>
        <dbReference type="ARBA" id="ARBA00012224"/>
    </source>
</evidence>
<protein>
    <recommendedName>
        <fullName evidence="2">cysteine-S-conjugate beta-lyase</fullName>
        <ecNumber evidence="2">4.4.1.13</ecNumber>
    </recommendedName>
</protein>
<sequence length="369" mass="41992">AGAEMDFKTAPVIIDALVKRAKIGLMGFTLADDKYLSSIRWWMKNMRDWEIEKDWIVPTYGTIHSVATTIRAFTEEGDGVIVQPPVYNRYEQAVRRTNREIVSNPLIYKDGKYSMDFDDLERCMKVDKNRLFVLCNPHNPIAKVWRPSDLEIISSLAQRYNVLVFSDEIFGEITFNGNSAVPYAKVAGNESHSIVATSLGKVFNFTGVNNANMIIPDSETRDKFRVQRDADHYGSIDPLTHAAVCAGYGPKGSDWVREMKKYVAENINMIRNFFRSNIPDVRASEVEGSFVIWIDWRGLRLDDDELQSFLLNEAYLDLDLGINYGIGGKGFTRMNVAAPRGKIEESLGYLFDAAARRGYALSETYNRWR</sequence>
<feature type="non-terminal residue" evidence="7">
    <location>
        <position position="1"/>
    </location>
</feature>
<gene>
    <name evidence="7" type="ORF">XD94_1626</name>
</gene>
<dbReference type="InterPro" id="IPR015424">
    <property type="entry name" value="PyrdxlP-dep_Trfase"/>
</dbReference>
<dbReference type="Pfam" id="PF00155">
    <property type="entry name" value="Aminotran_1_2"/>
    <property type="match status" value="1"/>
</dbReference>
<comment type="similarity">
    <text evidence="5">Belongs to the class-II pyridoxal-phosphate-dependent aminotransferase family. MalY/PatB cystathionine beta-lyase subfamily.</text>
</comment>
<dbReference type="SUPFAM" id="SSF53383">
    <property type="entry name" value="PLP-dependent transferases"/>
    <property type="match status" value="1"/>
</dbReference>
<dbReference type="PATRIC" id="fig|1184387.3.peg.12"/>
<dbReference type="InterPro" id="IPR015421">
    <property type="entry name" value="PyrdxlP-dep_Trfase_major"/>
</dbReference>
<dbReference type="EMBL" id="LGGP01000342">
    <property type="protein sequence ID" value="KUK78840.1"/>
    <property type="molecule type" value="Genomic_DNA"/>
</dbReference>
<dbReference type="AlphaFoldDB" id="A0A101HLX6"/>
<comment type="caution">
    <text evidence="7">The sequence shown here is derived from an EMBL/GenBank/DDBJ whole genome shotgun (WGS) entry which is preliminary data.</text>
</comment>
<dbReference type="CDD" id="cd00609">
    <property type="entry name" value="AAT_like"/>
    <property type="match status" value="1"/>
</dbReference>
<evidence type="ECO:0000256" key="4">
    <source>
        <dbReference type="ARBA" id="ARBA00023239"/>
    </source>
</evidence>
<evidence type="ECO:0000256" key="1">
    <source>
        <dbReference type="ARBA" id="ARBA00001933"/>
    </source>
</evidence>
<reference evidence="8" key="1">
    <citation type="journal article" date="2015" name="MBio">
        <title>Genome-Resolved Metagenomic Analysis Reveals Roles for Candidate Phyla and Other Microbial Community Members in Biogeochemical Transformations in Oil Reservoirs.</title>
        <authorList>
            <person name="Hu P."/>
            <person name="Tom L."/>
            <person name="Singh A."/>
            <person name="Thomas B.C."/>
            <person name="Baker B.J."/>
            <person name="Piceno Y.M."/>
            <person name="Andersen G.L."/>
            <person name="Banfield J.F."/>
        </authorList>
    </citation>
    <scope>NUCLEOTIDE SEQUENCE [LARGE SCALE GENOMIC DNA]</scope>
</reference>
<evidence type="ECO:0000313" key="8">
    <source>
        <dbReference type="Proteomes" id="UP000054092"/>
    </source>
</evidence>
<dbReference type="GO" id="GO:0030170">
    <property type="term" value="F:pyridoxal phosphate binding"/>
    <property type="evidence" value="ECO:0007669"/>
    <property type="project" value="InterPro"/>
</dbReference>
<dbReference type="GO" id="GO:0047804">
    <property type="term" value="F:cysteine-S-conjugate beta-lyase activity"/>
    <property type="evidence" value="ECO:0007669"/>
    <property type="project" value="UniProtKB-EC"/>
</dbReference>
<dbReference type="EC" id="4.4.1.13" evidence="2"/>
<organism evidence="7 8">
    <name type="scientific">Mesotoga prima</name>
    <dbReference type="NCBI Taxonomy" id="1184387"/>
    <lineage>
        <taxon>Bacteria</taxon>
        <taxon>Thermotogati</taxon>
        <taxon>Thermotogota</taxon>
        <taxon>Thermotogae</taxon>
        <taxon>Kosmotogales</taxon>
        <taxon>Kosmotogaceae</taxon>
        <taxon>Mesotoga</taxon>
    </lineage>
</organism>
<dbReference type="InterPro" id="IPR051798">
    <property type="entry name" value="Class-II_PLP-Dep_Aminotrans"/>
</dbReference>
<feature type="domain" description="Aminotransferase class I/classII large" evidence="6">
    <location>
        <begin position="45"/>
        <end position="339"/>
    </location>
</feature>
<keyword evidence="3" id="KW-0663">Pyridoxal phosphate</keyword>
<accession>A0A101HLX6</accession>
<dbReference type="Gene3D" id="3.40.640.10">
    <property type="entry name" value="Type I PLP-dependent aspartate aminotransferase-like (Major domain)"/>
    <property type="match status" value="1"/>
</dbReference>
<dbReference type="Proteomes" id="UP000054092">
    <property type="component" value="Unassembled WGS sequence"/>
</dbReference>